<evidence type="ECO:0000256" key="7">
    <source>
        <dbReference type="ARBA" id="ARBA00022490"/>
    </source>
</evidence>
<dbReference type="SUPFAM" id="SSF55874">
    <property type="entry name" value="ATPase domain of HSP90 chaperone/DNA topoisomerase II/histidine kinase"/>
    <property type="match status" value="1"/>
</dbReference>
<dbReference type="PRINTS" id="PR00344">
    <property type="entry name" value="BCTRLSENSOR"/>
</dbReference>
<sequence length="397" mass="42589">MTEPAGAVDFWQRYLAGWHILAGATILMVAVFVAIDDSTPFGRGIAMTSLALLLGWYALTGIPALRHEDDRLAFGYFVGVTVLLNGVFLVTMAGSFLLFMLNPQIFAMVRSWRVRFGVMALLYGEIGAWTLFHIGLNTHALSMVGLWVLIPMLFALLIGTYITGIIKQSRGRAELIDELRRTQAELAAERHEAGVRAERERLAIEIHDTLAQGFTSILMLAQAARVALDRDRETVESQLDLVERAARENLAEARALVAALVPPDLADRSLVEALVRLADRHTRDTGVPVDVAASGQPASSAPGTDAVLLRAAQEALANVRRHAGASTVHIALSRDDTSSTVAVTDNGQGFDPAAVDAGYGLRGMHNRAVAFGGTCTIESAPGAGTTVRVSLPEGRAM</sequence>
<gene>
    <name evidence="18" type="ORF">Prum_010310</name>
</gene>
<dbReference type="InterPro" id="IPR050482">
    <property type="entry name" value="Sensor_HK_TwoCompSys"/>
</dbReference>
<comment type="subcellular location">
    <subcellularLocation>
        <location evidence="3">Cytoplasm</location>
    </subcellularLocation>
</comment>
<comment type="catalytic activity">
    <reaction evidence="1">
        <text>ATP + protein L-histidine = ADP + protein N-phospho-L-histidine.</text>
        <dbReference type="EC" id="2.7.13.3"/>
    </reaction>
</comment>
<dbReference type="InterPro" id="IPR003594">
    <property type="entry name" value="HATPase_dom"/>
</dbReference>
<dbReference type="SMART" id="SM00387">
    <property type="entry name" value="HATPase_c"/>
    <property type="match status" value="1"/>
</dbReference>
<dbReference type="PIRSF" id="PIRSF037434">
    <property type="entry name" value="STHK_ChrS"/>
    <property type="match status" value="1"/>
</dbReference>
<evidence type="ECO:0000256" key="11">
    <source>
        <dbReference type="ARBA" id="ARBA00023004"/>
    </source>
</evidence>
<comment type="cofactor">
    <cofactor evidence="2">
        <name>[4Fe-4S] cluster</name>
        <dbReference type="ChEBI" id="CHEBI:49883"/>
    </cofactor>
</comment>
<evidence type="ECO:0000256" key="16">
    <source>
        <dbReference type="SAM" id="Phobius"/>
    </source>
</evidence>
<evidence type="ECO:0000256" key="6">
    <source>
        <dbReference type="ARBA" id="ARBA00022485"/>
    </source>
</evidence>
<evidence type="ECO:0000256" key="9">
    <source>
        <dbReference type="ARBA" id="ARBA00022723"/>
    </source>
</evidence>
<dbReference type="PROSITE" id="PS50109">
    <property type="entry name" value="HIS_KIN"/>
    <property type="match status" value="1"/>
</dbReference>
<dbReference type="Gene3D" id="1.20.5.1930">
    <property type="match status" value="1"/>
</dbReference>
<dbReference type="InterPro" id="IPR011712">
    <property type="entry name" value="Sig_transdc_His_kin_sub3_dim/P"/>
</dbReference>
<dbReference type="CDD" id="cd16917">
    <property type="entry name" value="HATPase_UhpB-NarQ-NarX-like"/>
    <property type="match status" value="1"/>
</dbReference>
<evidence type="ECO:0000256" key="2">
    <source>
        <dbReference type="ARBA" id="ARBA00001966"/>
    </source>
</evidence>
<dbReference type="AlphaFoldDB" id="A0A6V8KYI8"/>
<comment type="function">
    <text evidence="14">Member of the two-component regulatory system NreB/NreC involved in the control of dissimilatory nitrate/nitrite reduction in response to oxygen. NreB functions as a direct oxygen sensor histidine kinase which is autophosphorylated, in the absence of oxygen, probably at the conserved histidine residue, and transfers its phosphate group probably to a conserved aspartate residue of NreC. NreB/NreC activates the expression of the nitrate (narGHJI) and nitrite (nir) reductase operons, as well as the putative nitrate transporter gene narT.</text>
</comment>
<reference evidence="18 19" key="2">
    <citation type="submission" date="2020-03" db="EMBL/GenBank/DDBJ databases">
        <authorList>
            <person name="Ichikawa N."/>
            <person name="Kimura A."/>
            <person name="Kitahashi Y."/>
            <person name="Uohara A."/>
        </authorList>
    </citation>
    <scope>NUCLEOTIDE SEQUENCE [LARGE SCALE GENOMIC DNA]</scope>
    <source>
        <strain evidence="18 19">NBRC 108638</strain>
    </source>
</reference>
<keyword evidence="8" id="KW-0808">Transferase</keyword>
<dbReference type="GO" id="GO:0000155">
    <property type="term" value="F:phosphorelay sensor kinase activity"/>
    <property type="evidence" value="ECO:0007669"/>
    <property type="project" value="InterPro"/>
</dbReference>
<keyword evidence="6" id="KW-0004">4Fe-4S</keyword>
<dbReference type="InterPro" id="IPR005467">
    <property type="entry name" value="His_kinase_dom"/>
</dbReference>
<dbReference type="Pfam" id="PF07730">
    <property type="entry name" value="HisKA_3"/>
    <property type="match status" value="1"/>
</dbReference>
<dbReference type="PANTHER" id="PTHR24421:SF62">
    <property type="entry name" value="SENSORY TRANSDUCTION HISTIDINE KINASE"/>
    <property type="match status" value="1"/>
</dbReference>
<evidence type="ECO:0000256" key="10">
    <source>
        <dbReference type="ARBA" id="ARBA00022777"/>
    </source>
</evidence>
<comment type="caution">
    <text evidence="18">The sequence shown here is derived from an EMBL/GenBank/DDBJ whole genome shotgun (WGS) entry which is preliminary data.</text>
</comment>
<evidence type="ECO:0000256" key="5">
    <source>
        <dbReference type="ARBA" id="ARBA00017322"/>
    </source>
</evidence>
<evidence type="ECO:0000313" key="19">
    <source>
        <dbReference type="Proteomes" id="UP000482960"/>
    </source>
</evidence>
<evidence type="ECO:0000256" key="3">
    <source>
        <dbReference type="ARBA" id="ARBA00004496"/>
    </source>
</evidence>
<dbReference type="InterPro" id="IPR017205">
    <property type="entry name" value="Sig_transdc_His_kinase_ChrS"/>
</dbReference>
<dbReference type="GO" id="GO:0005737">
    <property type="term" value="C:cytoplasm"/>
    <property type="evidence" value="ECO:0007669"/>
    <property type="project" value="UniProtKB-SubCell"/>
</dbReference>
<evidence type="ECO:0000256" key="15">
    <source>
        <dbReference type="ARBA" id="ARBA00030800"/>
    </source>
</evidence>
<keyword evidence="16" id="KW-1133">Transmembrane helix</keyword>
<evidence type="ECO:0000256" key="13">
    <source>
        <dbReference type="ARBA" id="ARBA00023014"/>
    </source>
</evidence>
<feature type="transmembrane region" description="Helical" evidence="16">
    <location>
        <begin position="16"/>
        <end position="35"/>
    </location>
</feature>
<dbReference type="Pfam" id="PF02518">
    <property type="entry name" value="HATPase_c"/>
    <property type="match status" value="1"/>
</dbReference>
<dbReference type="GO" id="GO:0046983">
    <property type="term" value="F:protein dimerization activity"/>
    <property type="evidence" value="ECO:0007669"/>
    <property type="project" value="InterPro"/>
</dbReference>
<accession>A0A6V8KYI8</accession>
<keyword evidence="11" id="KW-0408">Iron</keyword>
<dbReference type="EMBL" id="BLPG01000001">
    <property type="protein sequence ID" value="GFJ87389.1"/>
    <property type="molecule type" value="Genomic_DNA"/>
</dbReference>
<evidence type="ECO:0000259" key="17">
    <source>
        <dbReference type="PROSITE" id="PS50109"/>
    </source>
</evidence>
<feature type="transmembrane region" description="Helical" evidence="16">
    <location>
        <begin position="144"/>
        <end position="166"/>
    </location>
</feature>
<dbReference type="GO" id="GO:0051539">
    <property type="term" value="F:4 iron, 4 sulfur cluster binding"/>
    <property type="evidence" value="ECO:0007669"/>
    <property type="project" value="UniProtKB-KW"/>
</dbReference>
<keyword evidence="7" id="KW-0963">Cytoplasm</keyword>
<evidence type="ECO:0000256" key="8">
    <source>
        <dbReference type="ARBA" id="ARBA00022679"/>
    </source>
</evidence>
<keyword evidence="12" id="KW-0902">Two-component regulatory system</keyword>
<feature type="transmembrane region" description="Helical" evidence="16">
    <location>
        <begin position="112"/>
        <end position="132"/>
    </location>
</feature>
<evidence type="ECO:0000256" key="14">
    <source>
        <dbReference type="ARBA" id="ARBA00024827"/>
    </source>
</evidence>
<dbReference type="PANTHER" id="PTHR24421">
    <property type="entry name" value="NITRATE/NITRITE SENSOR PROTEIN NARX-RELATED"/>
    <property type="match status" value="1"/>
</dbReference>
<name>A0A6V8KYI8_9ACTN</name>
<organism evidence="18 19">
    <name type="scientific">Phytohabitans rumicis</name>
    <dbReference type="NCBI Taxonomy" id="1076125"/>
    <lineage>
        <taxon>Bacteria</taxon>
        <taxon>Bacillati</taxon>
        <taxon>Actinomycetota</taxon>
        <taxon>Actinomycetes</taxon>
        <taxon>Micromonosporales</taxon>
        <taxon>Micromonosporaceae</taxon>
    </lineage>
</organism>
<feature type="transmembrane region" description="Helical" evidence="16">
    <location>
        <begin position="74"/>
        <end position="100"/>
    </location>
</feature>
<dbReference type="InterPro" id="IPR004358">
    <property type="entry name" value="Sig_transdc_His_kin-like_C"/>
</dbReference>
<dbReference type="GO" id="GO:0046872">
    <property type="term" value="F:metal ion binding"/>
    <property type="evidence" value="ECO:0007669"/>
    <property type="project" value="UniProtKB-KW"/>
</dbReference>
<protein>
    <recommendedName>
        <fullName evidence="5">Oxygen sensor histidine kinase NreB</fullName>
        <ecNumber evidence="4">2.7.13.3</ecNumber>
    </recommendedName>
    <alternativeName>
        <fullName evidence="15">Nitrogen regulation protein B</fullName>
    </alternativeName>
</protein>
<dbReference type="Proteomes" id="UP000482960">
    <property type="component" value="Unassembled WGS sequence"/>
</dbReference>
<evidence type="ECO:0000256" key="4">
    <source>
        <dbReference type="ARBA" id="ARBA00012438"/>
    </source>
</evidence>
<keyword evidence="16" id="KW-0812">Transmembrane</keyword>
<reference evidence="18 19" key="1">
    <citation type="submission" date="2020-03" db="EMBL/GenBank/DDBJ databases">
        <title>Whole genome shotgun sequence of Phytohabitans rumicis NBRC 108638.</title>
        <authorList>
            <person name="Komaki H."/>
            <person name="Tamura T."/>
        </authorList>
    </citation>
    <scope>NUCLEOTIDE SEQUENCE [LARGE SCALE GENOMIC DNA]</scope>
    <source>
        <strain evidence="18 19">NBRC 108638</strain>
    </source>
</reference>
<feature type="domain" description="Histidine kinase" evidence="17">
    <location>
        <begin position="205"/>
        <end position="395"/>
    </location>
</feature>
<proteinExistence type="predicted"/>
<dbReference type="GO" id="GO:0016020">
    <property type="term" value="C:membrane"/>
    <property type="evidence" value="ECO:0007669"/>
    <property type="project" value="InterPro"/>
</dbReference>
<keyword evidence="13" id="KW-0411">Iron-sulfur</keyword>
<keyword evidence="10 18" id="KW-0418">Kinase</keyword>
<evidence type="ECO:0000256" key="12">
    <source>
        <dbReference type="ARBA" id="ARBA00023012"/>
    </source>
</evidence>
<keyword evidence="19" id="KW-1185">Reference proteome</keyword>
<dbReference type="Gene3D" id="3.30.565.10">
    <property type="entry name" value="Histidine kinase-like ATPase, C-terminal domain"/>
    <property type="match status" value="1"/>
</dbReference>
<feature type="transmembrane region" description="Helical" evidence="16">
    <location>
        <begin position="44"/>
        <end position="62"/>
    </location>
</feature>
<evidence type="ECO:0000256" key="1">
    <source>
        <dbReference type="ARBA" id="ARBA00000085"/>
    </source>
</evidence>
<keyword evidence="9" id="KW-0479">Metal-binding</keyword>
<dbReference type="RefSeq" id="WP_173074330.1">
    <property type="nucleotide sequence ID" value="NZ_BAABJB010000033.1"/>
</dbReference>
<dbReference type="InterPro" id="IPR036890">
    <property type="entry name" value="HATPase_C_sf"/>
</dbReference>
<evidence type="ECO:0000313" key="18">
    <source>
        <dbReference type="EMBL" id="GFJ87389.1"/>
    </source>
</evidence>
<keyword evidence="16" id="KW-0472">Membrane</keyword>
<dbReference type="EC" id="2.7.13.3" evidence="4"/>